<evidence type="ECO:0000256" key="1">
    <source>
        <dbReference type="SAM" id="MobiDB-lite"/>
    </source>
</evidence>
<feature type="region of interest" description="Disordered" evidence="1">
    <location>
        <begin position="74"/>
        <end position="191"/>
    </location>
</feature>
<keyword evidence="4" id="KW-1185">Reference proteome</keyword>
<reference evidence="3 4" key="1">
    <citation type="journal article" date="2023" name="Sci. Data">
        <title>Genome assembly of the Korean intertidal mud-creeper Batillaria attramentaria.</title>
        <authorList>
            <person name="Patra A.K."/>
            <person name="Ho P.T."/>
            <person name="Jun S."/>
            <person name="Lee S.J."/>
            <person name="Kim Y."/>
            <person name="Won Y.J."/>
        </authorList>
    </citation>
    <scope>NUCLEOTIDE SEQUENCE [LARGE SCALE GENOMIC DNA]</scope>
    <source>
        <strain evidence="3">Wonlab-2016</strain>
    </source>
</reference>
<feature type="domain" description="WAP" evidence="2">
    <location>
        <begin position="269"/>
        <end position="317"/>
    </location>
</feature>
<dbReference type="CDD" id="cd00199">
    <property type="entry name" value="WAP"/>
    <property type="match status" value="1"/>
</dbReference>
<organism evidence="3 4">
    <name type="scientific">Batillaria attramentaria</name>
    <dbReference type="NCBI Taxonomy" id="370345"/>
    <lineage>
        <taxon>Eukaryota</taxon>
        <taxon>Metazoa</taxon>
        <taxon>Spiralia</taxon>
        <taxon>Lophotrochozoa</taxon>
        <taxon>Mollusca</taxon>
        <taxon>Gastropoda</taxon>
        <taxon>Caenogastropoda</taxon>
        <taxon>Sorbeoconcha</taxon>
        <taxon>Cerithioidea</taxon>
        <taxon>Batillariidae</taxon>
        <taxon>Batillaria</taxon>
    </lineage>
</organism>
<dbReference type="InterPro" id="IPR036645">
    <property type="entry name" value="Elafin-like_sf"/>
</dbReference>
<feature type="compositionally biased region" description="Low complexity" evidence="1">
    <location>
        <begin position="126"/>
        <end position="146"/>
    </location>
</feature>
<dbReference type="PROSITE" id="PS51390">
    <property type="entry name" value="WAP"/>
    <property type="match status" value="1"/>
</dbReference>
<accession>A0ABD0L5B1</accession>
<gene>
    <name evidence="3" type="ORF">BaRGS_00014165</name>
</gene>
<feature type="compositionally biased region" description="Low complexity" evidence="1">
    <location>
        <begin position="153"/>
        <end position="191"/>
    </location>
</feature>
<dbReference type="Pfam" id="PF00095">
    <property type="entry name" value="WAP"/>
    <property type="match status" value="2"/>
</dbReference>
<comment type="caution">
    <text evidence="3">The sequence shown here is derived from an EMBL/GenBank/DDBJ whole genome shotgun (WGS) entry which is preliminary data.</text>
</comment>
<dbReference type="AlphaFoldDB" id="A0ABD0L5B1"/>
<evidence type="ECO:0000313" key="4">
    <source>
        <dbReference type="Proteomes" id="UP001519460"/>
    </source>
</evidence>
<proteinExistence type="predicted"/>
<dbReference type="InterPro" id="IPR008197">
    <property type="entry name" value="WAP_dom"/>
</dbReference>
<evidence type="ECO:0000259" key="2">
    <source>
        <dbReference type="PROSITE" id="PS51390"/>
    </source>
</evidence>
<dbReference type="Proteomes" id="UP001519460">
    <property type="component" value="Unassembled WGS sequence"/>
</dbReference>
<dbReference type="EMBL" id="JACVVK020000082">
    <property type="protein sequence ID" value="KAK7494512.1"/>
    <property type="molecule type" value="Genomic_DNA"/>
</dbReference>
<feature type="compositionally biased region" description="Polar residues" evidence="1">
    <location>
        <begin position="112"/>
        <end position="125"/>
    </location>
</feature>
<feature type="non-terminal residue" evidence="3">
    <location>
        <position position="1"/>
    </location>
</feature>
<name>A0ABD0L5B1_9CAEN</name>
<evidence type="ECO:0000313" key="3">
    <source>
        <dbReference type="EMBL" id="KAK7494512.1"/>
    </source>
</evidence>
<dbReference type="SUPFAM" id="SSF57256">
    <property type="entry name" value="Elafin-like"/>
    <property type="match status" value="1"/>
</dbReference>
<protein>
    <recommendedName>
        <fullName evidence="2">WAP domain-containing protein</fullName>
    </recommendedName>
</protein>
<feature type="compositionally biased region" description="Low complexity" evidence="1">
    <location>
        <begin position="74"/>
        <end position="110"/>
    </location>
</feature>
<sequence>PIDPLHNYNTACPGGYSSLLDLKNGVYSQLFCGSEMLALGEYCPFTTTCYQHQESGKEVCCETRAFPTIPRNAAVTAAPSTTPLPATTPSATPVTSSGSATTPSATPVASFGSATTPFTTPVTSSGSATTPFTTPVTSSASSSGAVVSGGVGSVDSSSGSTSSTGVDSLAGGTSSSGTGTASGTDMTAGTSGSTGTFGTGFTGNAVSGGTGSLDSSGGPALNSGIDFNLFEDLSGNSDGAGTIGTSSGGGLTGVAGGTSASGGNTNIVQRQKQGQCPARRMNDGRGCRQSCYSDAQCPGLSRCCPNGCGVYVCQIPVNKVCPNLYGLPQSCRSNCRHDSHCRNGLKCCRLAGGCDICLPGIRAPVCSRPCGYGYRCEYLPCQIGRYPDCPRSTRCVRENDPYTYGPCAFLCRSILQQQQPWLALVAYGAPVEPSELRVFPTVAKQVVFIPLSGSLLFILPTLDFLFTTENIK</sequence>
<dbReference type="Gene3D" id="4.10.75.10">
    <property type="entry name" value="Elafin-like"/>
    <property type="match status" value="1"/>
</dbReference>
<dbReference type="SMART" id="SM00217">
    <property type="entry name" value="WAP"/>
    <property type="match status" value="2"/>
</dbReference>